<protein>
    <submittedName>
        <fullName evidence="1">Phosphatidylcholine transfer -like isoform X2</fullName>
    </submittedName>
</protein>
<dbReference type="PANTHER" id="PTHR19308:SF39">
    <property type="entry name" value="PHOSPHATIDYLCHOLINE TRANSFER PROTEIN"/>
    <property type="match status" value="1"/>
</dbReference>
<dbReference type="Proteomes" id="UP000594638">
    <property type="component" value="Unassembled WGS sequence"/>
</dbReference>
<dbReference type="Gramene" id="OE9A053723T1">
    <property type="protein sequence ID" value="OE9A053723C1"/>
    <property type="gene ID" value="OE9A053723"/>
</dbReference>
<gene>
    <name evidence="1" type="ORF">OLEA9_A053723</name>
</gene>
<name>A0A8S0QYV8_OLEEU</name>
<sequence length="59" mass="7337">MEVPHWKHMMNRSTHNMSYQAWQRDPENGPPQYCSRTVYEDATPELLRDFFWDDEFRMK</sequence>
<evidence type="ECO:0000313" key="2">
    <source>
        <dbReference type="Proteomes" id="UP000594638"/>
    </source>
</evidence>
<keyword evidence="2" id="KW-1185">Reference proteome</keyword>
<dbReference type="InterPro" id="IPR051213">
    <property type="entry name" value="START_lipid_transfer"/>
</dbReference>
<accession>A0A8S0QYV8</accession>
<dbReference type="InterPro" id="IPR023393">
    <property type="entry name" value="START-like_dom_sf"/>
</dbReference>
<dbReference type="SUPFAM" id="SSF55961">
    <property type="entry name" value="Bet v1-like"/>
    <property type="match status" value="1"/>
</dbReference>
<organism evidence="1 2">
    <name type="scientific">Olea europaea subsp. europaea</name>
    <dbReference type="NCBI Taxonomy" id="158383"/>
    <lineage>
        <taxon>Eukaryota</taxon>
        <taxon>Viridiplantae</taxon>
        <taxon>Streptophyta</taxon>
        <taxon>Embryophyta</taxon>
        <taxon>Tracheophyta</taxon>
        <taxon>Spermatophyta</taxon>
        <taxon>Magnoliopsida</taxon>
        <taxon>eudicotyledons</taxon>
        <taxon>Gunneridae</taxon>
        <taxon>Pentapetalae</taxon>
        <taxon>asterids</taxon>
        <taxon>lamiids</taxon>
        <taxon>Lamiales</taxon>
        <taxon>Oleaceae</taxon>
        <taxon>Oleeae</taxon>
        <taxon>Olea</taxon>
    </lineage>
</organism>
<comment type="caution">
    <text evidence="1">The sequence shown here is derived from an EMBL/GenBank/DDBJ whole genome shotgun (WGS) entry which is preliminary data.</text>
</comment>
<dbReference type="OrthoDB" id="1670852at2759"/>
<dbReference type="PANTHER" id="PTHR19308">
    <property type="entry name" value="PHOSPHATIDYLCHOLINE TRANSFER PROTEIN"/>
    <property type="match status" value="1"/>
</dbReference>
<dbReference type="Gene3D" id="3.30.530.20">
    <property type="match status" value="1"/>
</dbReference>
<proteinExistence type="predicted"/>
<reference evidence="1 2" key="1">
    <citation type="submission" date="2019-12" db="EMBL/GenBank/DDBJ databases">
        <authorList>
            <person name="Alioto T."/>
            <person name="Alioto T."/>
            <person name="Gomez Garrido J."/>
        </authorList>
    </citation>
    <scope>NUCLEOTIDE SEQUENCE [LARGE SCALE GENOMIC DNA]</scope>
</reference>
<dbReference type="AlphaFoldDB" id="A0A8S0QYV8"/>
<evidence type="ECO:0000313" key="1">
    <source>
        <dbReference type="EMBL" id="CAA2971240.1"/>
    </source>
</evidence>
<dbReference type="EMBL" id="CACTIH010002003">
    <property type="protein sequence ID" value="CAA2971240.1"/>
    <property type="molecule type" value="Genomic_DNA"/>
</dbReference>